<dbReference type="RefSeq" id="WP_196200512.1">
    <property type="nucleotide sequence ID" value="NZ_JADPUN010000093.1"/>
</dbReference>
<evidence type="ECO:0000313" key="3">
    <source>
        <dbReference type="Proteomes" id="UP000638560"/>
    </source>
</evidence>
<evidence type="ECO:0008006" key="4">
    <source>
        <dbReference type="Google" id="ProtNLM"/>
    </source>
</evidence>
<name>A0ABS0GS32_9ACTN</name>
<proteinExistence type="predicted"/>
<feature type="signal peptide" evidence="1">
    <location>
        <begin position="1"/>
        <end position="25"/>
    </location>
</feature>
<keyword evidence="3" id="KW-1185">Reference proteome</keyword>
<organism evidence="2 3">
    <name type="scientific">Plantactinospora alkalitolerans</name>
    <dbReference type="NCBI Taxonomy" id="2789879"/>
    <lineage>
        <taxon>Bacteria</taxon>
        <taxon>Bacillati</taxon>
        <taxon>Actinomycetota</taxon>
        <taxon>Actinomycetes</taxon>
        <taxon>Micromonosporales</taxon>
        <taxon>Micromonosporaceae</taxon>
        <taxon>Plantactinospora</taxon>
    </lineage>
</organism>
<gene>
    <name evidence="2" type="ORF">I0C86_07680</name>
</gene>
<dbReference type="Gene3D" id="2.60.120.380">
    <property type="match status" value="3"/>
</dbReference>
<sequence length="346" mass="34838">MLRRLIVLTLSSALAALALAGPANAVPPPVARPAADPIPLTSGVATTATIAVIGESVSYSFAGVSGQHITLDVGASSWGTGSASMRLYSPSGHQVGVFAMNASPTYGDYTLGVTGTWTVVLDPYLASTGTATFTLATDIIGGTLTPGTSTGVTISSRGQNAAYTFAGVSGQHITLDVGASSWGTGSASMRLYSPSGHQVGVFAMNASPTYGDYTLGVTGTWTVVLDPYLASTGTATFTLATDIIGGTLTPGTSTGVTISSRGQNAAYTFAGVSGQHITLDVGASSWGTGSASMRLYSPSGHQVGVFAMNAGPTYGDYTLGVTGTWTVVLDPYLASTGTATFRLLTP</sequence>
<evidence type="ECO:0000313" key="2">
    <source>
        <dbReference type="EMBL" id="MBF9128864.1"/>
    </source>
</evidence>
<dbReference type="EMBL" id="JADPUN010000093">
    <property type="protein sequence ID" value="MBF9128864.1"/>
    <property type="molecule type" value="Genomic_DNA"/>
</dbReference>
<protein>
    <recommendedName>
        <fullName evidence="4">P/Homo B domain-containing protein</fullName>
    </recommendedName>
</protein>
<keyword evidence="1" id="KW-0732">Signal</keyword>
<evidence type="ECO:0000256" key="1">
    <source>
        <dbReference type="SAM" id="SignalP"/>
    </source>
</evidence>
<dbReference type="Proteomes" id="UP000638560">
    <property type="component" value="Unassembled WGS sequence"/>
</dbReference>
<accession>A0ABS0GS32</accession>
<reference evidence="2 3" key="1">
    <citation type="submission" date="2020-11" db="EMBL/GenBank/DDBJ databases">
        <title>A novel isolate from a Black sea contaminated sediment with potential to produce alkanes: Plantactinospora alkalitolerans sp. nov.</title>
        <authorList>
            <person name="Carro L."/>
            <person name="Veyisoglu A."/>
            <person name="Guven K."/>
            <person name="Schumann P."/>
            <person name="Klenk H.-P."/>
            <person name="Sahin N."/>
        </authorList>
    </citation>
    <scope>NUCLEOTIDE SEQUENCE [LARGE SCALE GENOMIC DNA]</scope>
    <source>
        <strain evidence="2 3">S1510</strain>
    </source>
</reference>
<feature type="chain" id="PRO_5046895952" description="P/Homo B domain-containing protein" evidence="1">
    <location>
        <begin position="26"/>
        <end position="346"/>
    </location>
</feature>
<comment type="caution">
    <text evidence="2">The sequence shown here is derived from an EMBL/GenBank/DDBJ whole genome shotgun (WGS) entry which is preliminary data.</text>
</comment>